<evidence type="ECO:0000256" key="7">
    <source>
        <dbReference type="ARBA" id="ARBA00038093"/>
    </source>
</evidence>
<sequence>MFILDTNVVSELRKIRIGKADPNVERWADSVDADSLHLSAITILELEIGILSLERKDPQQGKVLRTWFDLLVLPEFNDRVFPVDATVAQRCARLHVPDPRAERDALIAATALVHGMTVVTRNLADFQATGVPLLNPWDALR</sequence>
<dbReference type="InterPro" id="IPR029060">
    <property type="entry name" value="PIN-like_dom_sf"/>
</dbReference>
<evidence type="ECO:0000256" key="5">
    <source>
        <dbReference type="ARBA" id="ARBA00022801"/>
    </source>
</evidence>
<evidence type="ECO:0000256" key="4">
    <source>
        <dbReference type="ARBA" id="ARBA00022723"/>
    </source>
</evidence>
<dbReference type="GO" id="GO:0016787">
    <property type="term" value="F:hydrolase activity"/>
    <property type="evidence" value="ECO:0007669"/>
    <property type="project" value="UniProtKB-KW"/>
</dbReference>
<evidence type="ECO:0000256" key="1">
    <source>
        <dbReference type="ARBA" id="ARBA00001946"/>
    </source>
</evidence>
<evidence type="ECO:0000259" key="9">
    <source>
        <dbReference type="Pfam" id="PF01850"/>
    </source>
</evidence>
<dbReference type="HAMAP" id="MF_00265">
    <property type="entry name" value="VapC_Nob1"/>
    <property type="match status" value="1"/>
</dbReference>
<dbReference type="InterPro" id="IPR002716">
    <property type="entry name" value="PIN_dom"/>
</dbReference>
<gene>
    <name evidence="10" type="primary">fitB_3</name>
    <name evidence="8" type="synonym">vapC</name>
    <name evidence="10" type="ORF">DSM25559_5183</name>
</gene>
<dbReference type="InterPro" id="IPR022907">
    <property type="entry name" value="VapC_family"/>
</dbReference>
<dbReference type="GO" id="GO:0004540">
    <property type="term" value="F:RNA nuclease activity"/>
    <property type="evidence" value="ECO:0007669"/>
    <property type="project" value="InterPro"/>
</dbReference>
<dbReference type="EC" id="3.1.-.-" evidence="8"/>
<dbReference type="SUPFAM" id="SSF88723">
    <property type="entry name" value="PIN domain-like"/>
    <property type="match status" value="1"/>
</dbReference>
<accession>A0A1R3U303</accession>
<reference evidence="11" key="1">
    <citation type="submission" date="2016-10" db="EMBL/GenBank/DDBJ databases">
        <authorList>
            <person name="Wibberg D."/>
        </authorList>
    </citation>
    <scope>NUCLEOTIDE SEQUENCE [LARGE SCALE GENOMIC DNA]</scope>
</reference>
<dbReference type="GO" id="GO:0000287">
    <property type="term" value="F:magnesium ion binding"/>
    <property type="evidence" value="ECO:0007669"/>
    <property type="project" value="UniProtKB-UniRule"/>
</dbReference>
<name>A0A1R3U303_9HYPH</name>
<evidence type="ECO:0000313" key="10">
    <source>
        <dbReference type="EMBL" id="SCX35852.1"/>
    </source>
</evidence>
<dbReference type="Pfam" id="PF01850">
    <property type="entry name" value="PIN"/>
    <property type="match status" value="1"/>
</dbReference>
<keyword evidence="3 8" id="KW-0540">Nuclease</keyword>
<keyword evidence="8" id="KW-0800">Toxin</keyword>
<keyword evidence="6 8" id="KW-0460">Magnesium</keyword>
<dbReference type="AlphaFoldDB" id="A0A1R3U303"/>
<dbReference type="CDD" id="cd18746">
    <property type="entry name" value="PIN_VapC4-5_FitB-like"/>
    <property type="match status" value="1"/>
</dbReference>
<dbReference type="EMBL" id="FMUE01000024">
    <property type="protein sequence ID" value="SCX35852.1"/>
    <property type="molecule type" value="Genomic_DNA"/>
</dbReference>
<keyword evidence="4 8" id="KW-0479">Metal-binding</keyword>
<evidence type="ECO:0000256" key="2">
    <source>
        <dbReference type="ARBA" id="ARBA00022649"/>
    </source>
</evidence>
<feature type="domain" description="PIN" evidence="9">
    <location>
        <begin position="3"/>
        <end position="122"/>
    </location>
</feature>
<keyword evidence="2 8" id="KW-1277">Toxin-antitoxin system</keyword>
<comment type="cofactor">
    <cofactor evidence="1 8">
        <name>Mg(2+)</name>
        <dbReference type="ChEBI" id="CHEBI:18420"/>
    </cofactor>
</comment>
<evidence type="ECO:0000313" key="11">
    <source>
        <dbReference type="Proteomes" id="UP000187891"/>
    </source>
</evidence>
<dbReference type="Gene3D" id="3.40.50.1010">
    <property type="entry name" value="5'-nuclease"/>
    <property type="match status" value="1"/>
</dbReference>
<proteinExistence type="inferred from homology"/>
<comment type="function">
    <text evidence="8">Toxic component of a toxin-antitoxin (TA) system. An RNase.</text>
</comment>
<dbReference type="GO" id="GO:0090729">
    <property type="term" value="F:toxin activity"/>
    <property type="evidence" value="ECO:0007669"/>
    <property type="project" value="UniProtKB-KW"/>
</dbReference>
<dbReference type="STRING" id="1907666.DSM25559_5183"/>
<dbReference type="PANTHER" id="PTHR33653:SF1">
    <property type="entry name" value="RIBONUCLEASE VAPC2"/>
    <property type="match status" value="1"/>
</dbReference>
<dbReference type="PANTHER" id="PTHR33653">
    <property type="entry name" value="RIBONUCLEASE VAPC2"/>
    <property type="match status" value="1"/>
</dbReference>
<keyword evidence="5 8" id="KW-0378">Hydrolase</keyword>
<feature type="binding site" evidence="8">
    <location>
        <position position="5"/>
    </location>
    <ligand>
        <name>Mg(2+)</name>
        <dbReference type="ChEBI" id="CHEBI:18420"/>
    </ligand>
</feature>
<dbReference type="Proteomes" id="UP000187891">
    <property type="component" value="Unassembled WGS sequence"/>
</dbReference>
<feature type="binding site" evidence="8">
    <location>
        <position position="104"/>
    </location>
    <ligand>
        <name>Mg(2+)</name>
        <dbReference type="ChEBI" id="CHEBI:18420"/>
    </ligand>
</feature>
<evidence type="ECO:0000256" key="3">
    <source>
        <dbReference type="ARBA" id="ARBA00022722"/>
    </source>
</evidence>
<comment type="similarity">
    <text evidence="7 8">Belongs to the PINc/VapC protein family.</text>
</comment>
<protein>
    <recommendedName>
        <fullName evidence="8">Ribonuclease VapC</fullName>
        <shortName evidence="8">RNase VapC</shortName>
        <ecNumber evidence="8">3.1.-.-</ecNumber>
    </recommendedName>
    <alternativeName>
        <fullName evidence="8">Toxin VapC</fullName>
    </alternativeName>
</protein>
<organism evidence="10 11">
    <name type="scientific">Agrobacterium rosae</name>
    <dbReference type="NCBI Taxonomy" id="1972867"/>
    <lineage>
        <taxon>Bacteria</taxon>
        <taxon>Pseudomonadati</taxon>
        <taxon>Pseudomonadota</taxon>
        <taxon>Alphaproteobacteria</taxon>
        <taxon>Hyphomicrobiales</taxon>
        <taxon>Rhizobiaceae</taxon>
        <taxon>Rhizobium/Agrobacterium group</taxon>
        <taxon>Agrobacterium</taxon>
    </lineage>
</organism>
<evidence type="ECO:0000256" key="6">
    <source>
        <dbReference type="ARBA" id="ARBA00022842"/>
    </source>
</evidence>
<evidence type="ECO:0000256" key="8">
    <source>
        <dbReference type="HAMAP-Rule" id="MF_00265"/>
    </source>
</evidence>
<dbReference type="InterPro" id="IPR050556">
    <property type="entry name" value="Type_II_TA_system_RNase"/>
</dbReference>